<name>A0ABP0UJE0_9BRYO</name>
<accession>A0ABP0UJE0</accession>
<evidence type="ECO:0000256" key="1">
    <source>
        <dbReference type="ARBA" id="ARBA00022741"/>
    </source>
</evidence>
<evidence type="ECO:0000256" key="3">
    <source>
        <dbReference type="ARBA" id="ARBA00023123"/>
    </source>
</evidence>
<feature type="domain" description="Myosin motor" evidence="6">
    <location>
        <begin position="24"/>
        <end position="130"/>
    </location>
</feature>
<keyword evidence="1" id="KW-0547">Nucleotide-binding</keyword>
<proteinExistence type="predicted"/>
<dbReference type="PRINTS" id="PR00193">
    <property type="entry name" value="MYOSINHEAVY"/>
</dbReference>
<sequence>MLHKVVCQVASVHPKDSDAQPGGVDDMTKLCRLHEPGVFYNLASRYELDNIYVSAALSHYASVYTCNILIAVNPFAKLPHLLLWQIKVVASAQSSVAVSCCRAMINEKQSQSILVSGETRAGKTEIDREVFGIHGRSSCY</sequence>
<keyword evidence="5" id="KW-0009">Actin-binding</keyword>
<evidence type="ECO:0000256" key="4">
    <source>
        <dbReference type="ARBA" id="ARBA00023175"/>
    </source>
</evidence>
<dbReference type="Pfam" id="PF00063">
    <property type="entry name" value="Myosin_head"/>
    <property type="match status" value="1"/>
</dbReference>
<keyword evidence="8" id="KW-1185">Reference proteome</keyword>
<gene>
    <name evidence="7" type="ORF">CSSPTR1EN2_LOCUS16612</name>
</gene>
<evidence type="ECO:0000313" key="8">
    <source>
        <dbReference type="Proteomes" id="UP001497512"/>
    </source>
</evidence>
<dbReference type="PANTHER" id="PTHR13140">
    <property type="entry name" value="MYOSIN"/>
    <property type="match status" value="1"/>
</dbReference>
<dbReference type="PANTHER" id="PTHR13140:SF781">
    <property type="entry name" value="MYOSIN-15"/>
    <property type="match status" value="1"/>
</dbReference>
<keyword evidence="3" id="KW-0518">Myosin</keyword>
<evidence type="ECO:0000313" key="7">
    <source>
        <dbReference type="EMBL" id="CAK9222998.1"/>
    </source>
</evidence>
<reference evidence="7" key="1">
    <citation type="submission" date="2024-02" db="EMBL/GenBank/DDBJ databases">
        <authorList>
            <consortium name="ELIXIR-Norway"/>
            <consortium name="Elixir Norway"/>
        </authorList>
    </citation>
    <scope>NUCLEOTIDE SEQUENCE</scope>
</reference>
<dbReference type="Gene3D" id="3.40.850.10">
    <property type="entry name" value="Kinesin motor domain"/>
    <property type="match status" value="1"/>
</dbReference>
<dbReference type="InterPro" id="IPR036961">
    <property type="entry name" value="Kinesin_motor_dom_sf"/>
</dbReference>
<dbReference type="EMBL" id="OZ019896">
    <property type="protein sequence ID" value="CAK9222998.1"/>
    <property type="molecule type" value="Genomic_DNA"/>
</dbReference>
<evidence type="ECO:0000256" key="2">
    <source>
        <dbReference type="ARBA" id="ARBA00022840"/>
    </source>
</evidence>
<dbReference type="InterPro" id="IPR001609">
    <property type="entry name" value="Myosin_head_motor_dom-like"/>
</dbReference>
<dbReference type="Proteomes" id="UP001497512">
    <property type="component" value="Chromosome 4"/>
</dbReference>
<keyword evidence="4" id="KW-0505">Motor protein</keyword>
<evidence type="ECO:0000256" key="5">
    <source>
        <dbReference type="ARBA" id="ARBA00023203"/>
    </source>
</evidence>
<dbReference type="SUPFAM" id="SSF52540">
    <property type="entry name" value="P-loop containing nucleoside triphosphate hydrolases"/>
    <property type="match status" value="1"/>
</dbReference>
<protein>
    <recommendedName>
        <fullName evidence="6">Myosin motor domain-containing protein</fullName>
    </recommendedName>
</protein>
<evidence type="ECO:0000259" key="6">
    <source>
        <dbReference type="Pfam" id="PF00063"/>
    </source>
</evidence>
<keyword evidence="2" id="KW-0067">ATP-binding</keyword>
<dbReference type="InterPro" id="IPR027417">
    <property type="entry name" value="P-loop_NTPase"/>
</dbReference>
<organism evidence="7 8">
    <name type="scientific">Sphagnum troendelagicum</name>
    <dbReference type="NCBI Taxonomy" id="128251"/>
    <lineage>
        <taxon>Eukaryota</taxon>
        <taxon>Viridiplantae</taxon>
        <taxon>Streptophyta</taxon>
        <taxon>Embryophyta</taxon>
        <taxon>Bryophyta</taxon>
        <taxon>Sphagnophytina</taxon>
        <taxon>Sphagnopsida</taxon>
        <taxon>Sphagnales</taxon>
        <taxon>Sphagnaceae</taxon>
        <taxon>Sphagnum</taxon>
    </lineage>
</organism>